<name>A0A8C0W7G4_CASCN</name>
<dbReference type="PANTHER" id="PTHR46723">
    <property type="entry name" value="LEUCINE-RICH REPEAT AND IQ DOMAIN-CONTAINING PROTEIN 3"/>
    <property type="match status" value="1"/>
</dbReference>
<dbReference type="PANTHER" id="PTHR46723:SF1">
    <property type="entry name" value="LEUCINE-RICH REPEAT AND IQ DOMAIN-CONTAINING PROTEIN 3"/>
    <property type="match status" value="1"/>
</dbReference>
<reference evidence="1" key="1">
    <citation type="submission" date="2023-09" db="UniProtKB">
        <authorList>
            <consortium name="Ensembl"/>
        </authorList>
    </citation>
    <scope>IDENTIFICATION</scope>
</reference>
<evidence type="ECO:0000313" key="1">
    <source>
        <dbReference type="Ensembl" id="ENSCCNP00000004765.1"/>
    </source>
</evidence>
<organism evidence="1">
    <name type="scientific">Castor canadensis</name>
    <name type="common">American beaver</name>
    <dbReference type="NCBI Taxonomy" id="51338"/>
    <lineage>
        <taxon>Eukaryota</taxon>
        <taxon>Metazoa</taxon>
        <taxon>Chordata</taxon>
        <taxon>Craniata</taxon>
        <taxon>Vertebrata</taxon>
        <taxon>Euteleostomi</taxon>
        <taxon>Mammalia</taxon>
        <taxon>Eutheria</taxon>
        <taxon>Euarchontoglires</taxon>
        <taxon>Glires</taxon>
        <taxon>Rodentia</taxon>
        <taxon>Castorimorpha</taxon>
        <taxon>Castoridae</taxon>
        <taxon>Castor</taxon>
    </lineage>
</organism>
<dbReference type="AlphaFoldDB" id="A0A8C0W7G4"/>
<accession>A0A8C0W7G4</accession>
<dbReference type="InterPro" id="IPR052859">
    <property type="entry name" value="LRR-IQ_domain_protein"/>
</dbReference>
<sequence>NLFIQGTTYEDEINDIKYVISRINEILSHNSPVLIVQRWIRGFLVRRKLSFSFLCKKHQGKLSRAFEAKWFYVAREYEDNVFKDILFKPETNIKRKLAHWKYVSMISLLL</sequence>
<protein>
    <submittedName>
        <fullName evidence="1">Uncharacterized protein</fullName>
    </submittedName>
</protein>
<proteinExistence type="predicted"/>
<dbReference type="Ensembl" id="ENSCCNT00000006275.1">
    <property type="protein sequence ID" value="ENSCCNP00000004765.1"/>
    <property type="gene ID" value="ENSCCNG00000005094.1"/>
</dbReference>